<feature type="domain" description="Acyl-CoA oxidase C-alpha1" evidence="1">
    <location>
        <begin position="30"/>
        <end position="65"/>
    </location>
</feature>
<protein>
    <submittedName>
        <fullName evidence="2">Putative acyl-CoA oxidase 3, peroxisomal</fullName>
        <ecNumber evidence="2">1.3.3.6</ecNumber>
    </submittedName>
</protein>
<dbReference type="GO" id="GO:0003997">
    <property type="term" value="F:acyl-CoA oxidase activity"/>
    <property type="evidence" value="ECO:0007669"/>
    <property type="project" value="UniProtKB-EC"/>
</dbReference>
<dbReference type="SUPFAM" id="SSF47203">
    <property type="entry name" value="Acyl-CoA dehydrogenase C-terminal domain-like"/>
    <property type="match status" value="1"/>
</dbReference>
<evidence type="ECO:0000259" key="1">
    <source>
        <dbReference type="Pfam" id="PF22924"/>
    </source>
</evidence>
<reference evidence="2" key="2">
    <citation type="journal article" date="2017" name="J. Med. Entomol.">
        <title>Transcriptome Analysis of the Triatoma infestans (Hemiptera: Reduviidae) Integument.</title>
        <authorList>
            <person name="Calderon-Fernandez G.M."/>
            <person name="Moriconi D.E."/>
            <person name="Dulbecco A.B."/>
            <person name="Juarez M.P."/>
        </authorList>
    </citation>
    <scope>NUCLEOTIDE SEQUENCE</scope>
    <source>
        <strain evidence="2">Int1</strain>
        <tissue evidence="2">Integument</tissue>
    </source>
</reference>
<reference evidence="2" key="1">
    <citation type="submission" date="2016-04" db="EMBL/GenBank/DDBJ databases">
        <authorList>
            <person name="Calderon-Fernandez G.M.Sr."/>
        </authorList>
    </citation>
    <scope>NUCLEOTIDE SEQUENCE</scope>
    <source>
        <strain evidence="2">Int1</strain>
        <tissue evidence="2">Integument</tissue>
    </source>
</reference>
<proteinExistence type="predicted"/>
<dbReference type="AlphaFoldDB" id="A0A161MAS7"/>
<organism evidence="2">
    <name type="scientific">Triatoma infestans</name>
    <name type="common">Assassin bug</name>
    <dbReference type="NCBI Taxonomy" id="30076"/>
    <lineage>
        <taxon>Eukaryota</taxon>
        <taxon>Metazoa</taxon>
        <taxon>Ecdysozoa</taxon>
        <taxon>Arthropoda</taxon>
        <taxon>Hexapoda</taxon>
        <taxon>Insecta</taxon>
        <taxon>Pterygota</taxon>
        <taxon>Neoptera</taxon>
        <taxon>Paraneoptera</taxon>
        <taxon>Hemiptera</taxon>
        <taxon>Heteroptera</taxon>
        <taxon>Panheteroptera</taxon>
        <taxon>Cimicomorpha</taxon>
        <taxon>Reduviidae</taxon>
        <taxon>Triatominae</taxon>
        <taxon>Triatoma</taxon>
    </lineage>
</organism>
<feature type="non-terminal residue" evidence="2">
    <location>
        <position position="1"/>
    </location>
</feature>
<dbReference type="EMBL" id="GEMB01006756">
    <property type="protein sequence ID" value="JAR96595.1"/>
    <property type="molecule type" value="Transcribed_RNA"/>
</dbReference>
<dbReference type="Pfam" id="PF22924">
    <property type="entry name" value="ACOX_C_alpha1"/>
    <property type="match status" value="1"/>
</dbReference>
<name>A0A161MAS7_TRIIF</name>
<dbReference type="Gene3D" id="1.20.140.10">
    <property type="entry name" value="Butyryl-CoA Dehydrogenase, subunit A, domain 3"/>
    <property type="match status" value="1"/>
</dbReference>
<keyword evidence="2" id="KW-0560">Oxidoreductase</keyword>
<evidence type="ECO:0000313" key="2">
    <source>
        <dbReference type="EMBL" id="JAR96595.1"/>
    </source>
</evidence>
<accession>A0A161MAS7</accession>
<dbReference type="EC" id="1.3.3.6" evidence="2"/>
<dbReference type="InterPro" id="IPR036250">
    <property type="entry name" value="AcylCo_DH-like_C"/>
</dbReference>
<dbReference type="InterPro" id="IPR055060">
    <property type="entry name" value="ACOX_C_alpha1"/>
</dbReference>
<sequence>ERDEGSQKMKSCRTRNACSLQWYETNSRVLARDGIQECREACGGHGYLQVAGFADLRNDNDANMT</sequence>